<evidence type="ECO:0008006" key="5">
    <source>
        <dbReference type="Google" id="ProtNLM"/>
    </source>
</evidence>
<dbReference type="Proteomes" id="UP000823858">
    <property type="component" value="Unassembled WGS sequence"/>
</dbReference>
<evidence type="ECO:0000256" key="1">
    <source>
        <dbReference type="SAM" id="MobiDB-lite"/>
    </source>
</evidence>
<evidence type="ECO:0000313" key="4">
    <source>
        <dbReference type="Proteomes" id="UP000823858"/>
    </source>
</evidence>
<evidence type="ECO:0000313" key="3">
    <source>
        <dbReference type="EMBL" id="HJC86221.1"/>
    </source>
</evidence>
<protein>
    <recommendedName>
        <fullName evidence="5">Secreted protein</fullName>
    </recommendedName>
</protein>
<reference evidence="3" key="2">
    <citation type="submission" date="2021-04" db="EMBL/GenBank/DDBJ databases">
        <authorList>
            <person name="Gilroy R."/>
        </authorList>
    </citation>
    <scope>NUCLEOTIDE SEQUENCE</scope>
    <source>
        <strain evidence="3">ChiHjej13B12-4958</strain>
    </source>
</reference>
<proteinExistence type="predicted"/>
<reference evidence="3" key="1">
    <citation type="journal article" date="2021" name="PeerJ">
        <title>Extensive microbial diversity within the chicken gut microbiome revealed by metagenomics and culture.</title>
        <authorList>
            <person name="Gilroy R."/>
            <person name="Ravi A."/>
            <person name="Getino M."/>
            <person name="Pursley I."/>
            <person name="Horton D.L."/>
            <person name="Alikhan N.F."/>
            <person name="Baker D."/>
            <person name="Gharbi K."/>
            <person name="Hall N."/>
            <person name="Watson M."/>
            <person name="Adriaenssens E.M."/>
            <person name="Foster-Nyarko E."/>
            <person name="Jarju S."/>
            <person name="Secka A."/>
            <person name="Antonio M."/>
            <person name="Oren A."/>
            <person name="Chaudhuri R.R."/>
            <person name="La Ragione R."/>
            <person name="Hildebrand F."/>
            <person name="Pallen M.J."/>
        </authorList>
    </citation>
    <scope>NUCLEOTIDE SEQUENCE</scope>
    <source>
        <strain evidence="3">ChiHjej13B12-4958</strain>
    </source>
</reference>
<keyword evidence="2" id="KW-0732">Signal</keyword>
<feature type="compositionally biased region" description="Low complexity" evidence="1">
    <location>
        <begin position="42"/>
        <end position="59"/>
    </location>
</feature>
<dbReference type="AlphaFoldDB" id="A0A9D2QEP8"/>
<evidence type="ECO:0000256" key="2">
    <source>
        <dbReference type="SAM" id="SignalP"/>
    </source>
</evidence>
<organism evidence="3 4">
    <name type="scientific">Candidatus Corynebacterium faecigallinarum</name>
    <dbReference type="NCBI Taxonomy" id="2838528"/>
    <lineage>
        <taxon>Bacteria</taxon>
        <taxon>Bacillati</taxon>
        <taxon>Actinomycetota</taxon>
        <taxon>Actinomycetes</taxon>
        <taxon>Mycobacteriales</taxon>
        <taxon>Corynebacteriaceae</taxon>
        <taxon>Corynebacterium</taxon>
    </lineage>
</organism>
<dbReference type="EMBL" id="DWVP01000024">
    <property type="protein sequence ID" value="HJC86221.1"/>
    <property type="molecule type" value="Genomic_DNA"/>
</dbReference>
<gene>
    <name evidence="3" type="ORF">H9751_11940</name>
</gene>
<feature type="signal peptide" evidence="2">
    <location>
        <begin position="1"/>
        <end position="30"/>
    </location>
</feature>
<feature type="region of interest" description="Disordered" evidence="1">
    <location>
        <begin position="34"/>
        <end position="59"/>
    </location>
</feature>
<comment type="caution">
    <text evidence="3">The sequence shown here is derived from an EMBL/GenBank/DDBJ whole genome shotgun (WGS) entry which is preliminary data.</text>
</comment>
<sequence>MSNTMSASRWRVRRPVVAMATATVTAFSLAACSDDDSGDGSGNDSADGTAVASAGSDADAAESPVDLSAVILTGDDSPEGYAFAGDPLRMLGEAQEDFNSAIADMMGQFTWEPEECAEVMGGAMEALGGNQELLDVSRGAAFMSEEIGDMEDMLADPTAAATPSSYNVVLSPDADAPELPDQDACREVTATLDMEGETLEMRLTTEDWDLEGIEVDGVDDLFTTHSTGTQSMMGQESPVEEYNATGVVNGVRVNVTSQGDVDPAVLAELFALQVERVSAAA</sequence>
<feature type="chain" id="PRO_5038723467" description="Secreted protein" evidence="2">
    <location>
        <begin position="31"/>
        <end position="281"/>
    </location>
</feature>
<name>A0A9D2QEP8_9CORY</name>
<accession>A0A9D2QEP8</accession>